<reference evidence="6 7" key="1">
    <citation type="journal article" date="2021" name="Commun. Biol.">
        <title>The genome of Shorea leprosula (Dipterocarpaceae) highlights the ecological relevance of drought in aseasonal tropical rainforests.</title>
        <authorList>
            <person name="Ng K.K.S."/>
            <person name="Kobayashi M.J."/>
            <person name="Fawcett J.A."/>
            <person name="Hatakeyama M."/>
            <person name="Paape T."/>
            <person name="Ng C.H."/>
            <person name="Ang C.C."/>
            <person name="Tnah L.H."/>
            <person name="Lee C.T."/>
            <person name="Nishiyama T."/>
            <person name="Sese J."/>
            <person name="O'Brien M.J."/>
            <person name="Copetti D."/>
            <person name="Mohd Noor M.I."/>
            <person name="Ong R.C."/>
            <person name="Putra M."/>
            <person name="Sireger I.Z."/>
            <person name="Indrioko S."/>
            <person name="Kosugi Y."/>
            <person name="Izuno A."/>
            <person name="Isagi Y."/>
            <person name="Lee S.L."/>
            <person name="Shimizu K.K."/>
        </authorList>
    </citation>
    <scope>NUCLEOTIDE SEQUENCE [LARGE SCALE GENOMIC DNA]</scope>
    <source>
        <strain evidence="6">214</strain>
    </source>
</reference>
<dbReference type="SUPFAM" id="SSF56672">
    <property type="entry name" value="DNA/RNA polymerases"/>
    <property type="match status" value="1"/>
</dbReference>
<dbReference type="InterPro" id="IPR000504">
    <property type="entry name" value="RRM_dom"/>
</dbReference>
<feature type="domain" description="RRM" evidence="4">
    <location>
        <begin position="35"/>
        <end position="112"/>
    </location>
</feature>
<dbReference type="PROSITE" id="PS00726">
    <property type="entry name" value="AP_NUCLEASE_F1_1"/>
    <property type="match status" value="1"/>
</dbReference>
<dbReference type="EMBL" id="BPVZ01000052">
    <property type="protein sequence ID" value="GKV19347.1"/>
    <property type="molecule type" value="Genomic_DNA"/>
</dbReference>
<dbReference type="Pfam" id="PF13966">
    <property type="entry name" value="zf-RVT"/>
    <property type="match status" value="1"/>
</dbReference>
<dbReference type="InterPro" id="IPR012677">
    <property type="entry name" value="Nucleotide-bd_a/b_plait_sf"/>
</dbReference>
<name>A0AAV5JZZ7_9ROSI</name>
<dbReference type="Proteomes" id="UP001054252">
    <property type="component" value="Unassembled WGS sequence"/>
</dbReference>
<feature type="transmembrane region" description="Helical" evidence="3">
    <location>
        <begin position="1618"/>
        <end position="1644"/>
    </location>
</feature>
<keyword evidence="1" id="KW-0694">RNA-binding</keyword>
<evidence type="ECO:0000313" key="7">
    <source>
        <dbReference type="Proteomes" id="UP001054252"/>
    </source>
</evidence>
<dbReference type="Gene3D" id="3.60.10.10">
    <property type="entry name" value="Endonuclease/exonuclease/phosphatase"/>
    <property type="match status" value="1"/>
</dbReference>
<organism evidence="6 7">
    <name type="scientific">Rubroshorea leprosula</name>
    <dbReference type="NCBI Taxonomy" id="152421"/>
    <lineage>
        <taxon>Eukaryota</taxon>
        <taxon>Viridiplantae</taxon>
        <taxon>Streptophyta</taxon>
        <taxon>Embryophyta</taxon>
        <taxon>Tracheophyta</taxon>
        <taxon>Spermatophyta</taxon>
        <taxon>Magnoliopsida</taxon>
        <taxon>eudicotyledons</taxon>
        <taxon>Gunneridae</taxon>
        <taxon>Pentapetalae</taxon>
        <taxon>rosids</taxon>
        <taxon>malvids</taxon>
        <taxon>Malvales</taxon>
        <taxon>Dipterocarpaceae</taxon>
        <taxon>Rubroshorea</taxon>
    </lineage>
</organism>
<dbReference type="InterPro" id="IPR000477">
    <property type="entry name" value="RT_dom"/>
</dbReference>
<dbReference type="InterPro" id="IPR043502">
    <property type="entry name" value="DNA/RNA_pol_sf"/>
</dbReference>
<dbReference type="PROSITE" id="PS50878">
    <property type="entry name" value="RT_POL"/>
    <property type="match status" value="1"/>
</dbReference>
<evidence type="ECO:0000313" key="6">
    <source>
        <dbReference type="EMBL" id="GKV19347.1"/>
    </source>
</evidence>
<accession>A0AAV5JZZ7</accession>
<dbReference type="CDD" id="cd01650">
    <property type="entry name" value="RT_nLTR_like"/>
    <property type="match status" value="1"/>
</dbReference>
<gene>
    <name evidence="6" type="ORF">SLEP1_g29624</name>
</gene>
<proteinExistence type="predicted"/>
<dbReference type="PANTHER" id="PTHR31635">
    <property type="entry name" value="REVERSE TRANSCRIPTASE DOMAIN-CONTAINING PROTEIN-RELATED"/>
    <property type="match status" value="1"/>
</dbReference>
<dbReference type="InterPro" id="IPR020847">
    <property type="entry name" value="AP_endonuclease_F1_BS"/>
</dbReference>
<evidence type="ECO:0000256" key="3">
    <source>
        <dbReference type="SAM" id="Phobius"/>
    </source>
</evidence>
<dbReference type="PROSITE" id="PS50102">
    <property type="entry name" value="RRM"/>
    <property type="match status" value="1"/>
</dbReference>
<evidence type="ECO:0000256" key="1">
    <source>
        <dbReference type="PROSITE-ProRule" id="PRU00176"/>
    </source>
</evidence>
<feature type="compositionally biased region" description="Polar residues" evidence="2">
    <location>
        <begin position="535"/>
        <end position="547"/>
    </location>
</feature>
<dbReference type="SMART" id="SM00360">
    <property type="entry name" value="RRM"/>
    <property type="match status" value="1"/>
</dbReference>
<dbReference type="Pfam" id="PF00076">
    <property type="entry name" value="RRM_1"/>
    <property type="match status" value="1"/>
</dbReference>
<evidence type="ECO:0000256" key="2">
    <source>
        <dbReference type="SAM" id="MobiDB-lite"/>
    </source>
</evidence>
<dbReference type="SUPFAM" id="SSF56219">
    <property type="entry name" value="DNase I-like"/>
    <property type="match status" value="1"/>
</dbReference>
<dbReference type="Gene3D" id="3.30.70.330">
    <property type="match status" value="1"/>
</dbReference>
<dbReference type="Pfam" id="PF03372">
    <property type="entry name" value="Exo_endo_phos"/>
    <property type="match status" value="1"/>
</dbReference>
<evidence type="ECO:0000259" key="5">
    <source>
        <dbReference type="PROSITE" id="PS50878"/>
    </source>
</evidence>
<dbReference type="CDD" id="cd00590">
    <property type="entry name" value="RRM_SF"/>
    <property type="match status" value="1"/>
</dbReference>
<protein>
    <submittedName>
        <fullName evidence="6">Uncharacterized protein</fullName>
    </submittedName>
</protein>
<sequence>MAWGAVTQDGGRSRWRQGHNWRTGDSRSRSQGQVESFFFYNFPEDWDAKALWYQFQNYGKVVDVFIPSKRDRRGKRFGFVRMLGEQDVKQLEERLNRIWIGSYKLRARVASVRRQRGRNDQRNAGKNARTDRVQRGFELRRNARLKVGIREQRFVQPGLSYVQAVMGSSRKDSALVLNKQADRKVKSAALDRVSINQRKYGNLEGKSPGDKEGVATTGYNREEIIEFYPLKEESQWLQGSMIVVVKSMSMISSIQERLDVDGGMINISPLGGRSLLLTEKLTGYLTEYVQQHRDLFELWCEKTHSWDEAPQNCSRMVWVSISGVPLKAWSDRCFEKIAASLGEVVLVHEDTKSKSILCDGRVLILCAERNKIVKKLKLKVEETLYPITVTEEEWRADPDWWLSEDDQRDEIETNFDYSSSEQGEEDHEFNYSVIRGDDEDDVDDIDEIDGERLQAEGNSNSKKTVIIEGMGSAREENKGLNGLYNQKGQKRDARDGPEEEIGLNEKHAGGEVRAQGSSEIHMQRHHRNREEHQKVQNQAEVQDQRARSFSLSDGCIAHRNKVIRKEMNIQEVRRIFNLGKRLGIEVGENDEEVQSKLMELERKEVGKMVKAERPDVVFLQETKLEMVQGNLCKMLWYSDEFDWVMKESVGASGGLQCVWNRREFVKQREFSGDGFVGISGEWGSQKLKCNLVNIYAPNDRQKKLKLWEDLRLMIVEEEGRWLIAGDFNAVRSANEKKGKTGETMEMREFDEFIVSAGLVDLKLANRRFTWYRPDGTSMSRLDRVLMSDEMYNLEKEWVQQGLKRTVSDHCPIMVKTTAADWGPKPFRVFDAWQQHPQYRKVVEDKWKELNVEGYAGYRCLQKLKRLKEFLKGWNKEVFGNMETQFNNVAEKVERIDLKNEVVELEGSEVKQRKEGFQQIWDMLRMREAIWKQKSRSVWVKLGDQNTRYFHKVANGRKAQNSIQGIMSDGHWVEEPVMVKKEVMSYFRKAFQEESWDRPKPSKIEFKRISEEQSKWLERPFTVEEIEEGLKSCDGSKAPGPDGYNLNFLKFFWNSIKDDFVEFFCEFHQRCKLVKGLNSSFLTLIPKKLNPRELKDFRPISLIGCVYKLLSKVLANRLKNVMSEIISETQSAFVGGRQLVDSVLVLNEVVDEVRNRKTPAFVFKADFQKAYDCVNWSYLDWMMDRFGFGAKWRGWIKECLSTARCSVLVNGSPTEEFDLEKGLRQGDPLSPFLFLMIMEGLNGLVKKAETEGLLQGIEIGKRGLTVSLLQFADDTIILGRAASENVFMVKAILRWFEIMSGLRINYSKSSIYGFNVKESWIQRVFLWGGGDGGNDEKRKISWVKWEDICRSKVNGGLGVTDLRRRNWALLGKWWYRLGDGNEGLWKRVVKEKYYGGGQEVNMTDVEKLRVSKIWGDILSIGGKSNSLKSMLVKGFKWEVGDGSRVGFWRQNWVGNNSLRDSFPRLFQLATNKEGMVQEYGTWEGNSWRWEIGWRRKRMGREQDEEKELWKVLGNMQLRKYVGDYWKWRYDVEGRLVPSKVSIFGWRLCLDRLPTRGNLKKRGVTLQGDNMMCGLCKKEMEEVDHLFCTCMEAWVVWVKLIKWWGIEVVMPDTVKGVAELFIYGIGSLVGKEMGACIFLVTAWYLWYRRNVLVFRREEDIREQLLELIQVKTHFWVRNKVAGCIFSLAQWQSNPMECAREMKQYKKSLKMFNQQQKRLQTLR</sequence>
<dbReference type="SUPFAM" id="SSF54928">
    <property type="entry name" value="RNA-binding domain, RBD"/>
    <property type="match status" value="1"/>
</dbReference>
<evidence type="ECO:0000259" key="4">
    <source>
        <dbReference type="PROSITE" id="PS50102"/>
    </source>
</evidence>
<dbReference type="InterPro" id="IPR036691">
    <property type="entry name" value="Endo/exonu/phosph_ase_sf"/>
</dbReference>
<dbReference type="GO" id="GO:0006281">
    <property type="term" value="P:DNA repair"/>
    <property type="evidence" value="ECO:0007669"/>
    <property type="project" value="InterPro"/>
</dbReference>
<dbReference type="GO" id="GO:0003723">
    <property type="term" value="F:RNA binding"/>
    <property type="evidence" value="ECO:0007669"/>
    <property type="project" value="UniProtKB-UniRule"/>
</dbReference>
<dbReference type="PANTHER" id="PTHR31635:SF196">
    <property type="entry name" value="REVERSE TRANSCRIPTASE DOMAIN-CONTAINING PROTEIN-RELATED"/>
    <property type="match status" value="1"/>
</dbReference>
<dbReference type="GO" id="GO:0003677">
    <property type="term" value="F:DNA binding"/>
    <property type="evidence" value="ECO:0007669"/>
    <property type="project" value="InterPro"/>
</dbReference>
<keyword evidence="3" id="KW-0812">Transmembrane</keyword>
<keyword evidence="7" id="KW-1185">Reference proteome</keyword>
<feature type="region of interest" description="Disordered" evidence="2">
    <location>
        <begin position="476"/>
        <end position="547"/>
    </location>
</feature>
<dbReference type="Pfam" id="PF00078">
    <property type="entry name" value="RVT_1"/>
    <property type="match status" value="1"/>
</dbReference>
<comment type="caution">
    <text evidence="6">The sequence shown here is derived from an EMBL/GenBank/DDBJ whole genome shotgun (WGS) entry which is preliminary data.</text>
</comment>
<dbReference type="InterPro" id="IPR035979">
    <property type="entry name" value="RBD_domain_sf"/>
</dbReference>
<dbReference type="InterPro" id="IPR005135">
    <property type="entry name" value="Endo/exonuclease/phosphatase"/>
</dbReference>
<keyword evidence="3" id="KW-1133">Transmembrane helix</keyword>
<feature type="domain" description="Reverse transcriptase" evidence="5">
    <location>
        <begin position="1065"/>
        <end position="1324"/>
    </location>
</feature>
<dbReference type="InterPro" id="IPR026960">
    <property type="entry name" value="RVT-Znf"/>
</dbReference>
<dbReference type="GO" id="GO:0004519">
    <property type="term" value="F:endonuclease activity"/>
    <property type="evidence" value="ECO:0007669"/>
    <property type="project" value="InterPro"/>
</dbReference>
<keyword evidence="3" id="KW-0472">Membrane</keyword>
<feature type="region of interest" description="Disordered" evidence="2">
    <location>
        <begin position="1"/>
        <end position="28"/>
    </location>
</feature>